<dbReference type="PANTHER" id="PTHR35391">
    <property type="entry name" value="C2H2-TYPE DOMAIN-CONTAINING PROTEIN-RELATED"/>
    <property type="match status" value="1"/>
</dbReference>
<feature type="compositionally biased region" description="Basic and acidic residues" evidence="1">
    <location>
        <begin position="426"/>
        <end position="441"/>
    </location>
</feature>
<gene>
    <name evidence="3" type="ORF">VTL71DRAFT_3784</name>
</gene>
<feature type="compositionally biased region" description="Basic and acidic residues" evidence="1">
    <location>
        <begin position="453"/>
        <end position="466"/>
    </location>
</feature>
<keyword evidence="4" id="KW-1185">Reference proteome</keyword>
<feature type="compositionally biased region" description="Basic and acidic residues" evidence="1">
    <location>
        <begin position="125"/>
        <end position="135"/>
    </location>
</feature>
<feature type="region of interest" description="Disordered" evidence="1">
    <location>
        <begin position="62"/>
        <end position="150"/>
    </location>
</feature>
<feature type="domain" description="DUF6590" evidence="2">
    <location>
        <begin position="254"/>
        <end position="344"/>
    </location>
</feature>
<dbReference type="EMBL" id="JAZHXI010000013">
    <property type="protein sequence ID" value="KAL2064646.1"/>
    <property type="molecule type" value="Genomic_DNA"/>
</dbReference>
<evidence type="ECO:0000313" key="4">
    <source>
        <dbReference type="Proteomes" id="UP001595075"/>
    </source>
</evidence>
<proteinExistence type="predicted"/>
<accession>A0ABR4C3Y7</accession>
<organism evidence="3 4">
    <name type="scientific">Oculimacula yallundae</name>
    <dbReference type="NCBI Taxonomy" id="86028"/>
    <lineage>
        <taxon>Eukaryota</taxon>
        <taxon>Fungi</taxon>
        <taxon>Dikarya</taxon>
        <taxon>Ascomycota</taxon>
        <taxon>Pezizomycotina</taxon>
        <taxon>Leotiomycetes</taxon>
        <taxon>Helotiales</taxon>
        <taxon>Ploettnerulaceae</taxon>
        <taxon>Oculimacula</taxon>
    </lineage>
</organism>
<reference evidence="3 4" key="1">
    <citation type="journal article" date="2024" name="Commun. Biol.">
        <title>Comparative genomic analysis of thermophilic fungi reveals convergent evolutionary adaptations and gene losses.</title>
        <authorList>
            <person name="Steindorff A.S."/>
            <person name="Aguilar-Pontes M.V."/>
            <person name="Robinson A.J."/>
            <person name="Andreopoulos B."/>
            <person name="LaButti K."/>
            <person name="Kuo A."/>
            <person name="Mondo S."/>
            <person name="Riley R."/>
            <person name="Otillar R."/>
            <person name="Haridas S."/>
            <person name="Lipzen A."/>
            <person name="Grimwood J."/>
            <person name="Schmutz J."/>
            <person name="Clum A."/>
            <person name="Reid I.D."/>
            <person name="Moisan M.C."/>
            <person name="Butler G."/>
            <person name="Nguyen T.T.M."/>
            <person name="Dewar K."/>
            <person name="Conant G."/>
            <person name="Drula E."/>
            <person name="Henrissat B."/>
            <person name="Hansel C."/>
            <person name="Singer S."/>
            <person name="Hutchinson M.I."/>
            <person name="de Vries R.P."/>
            <person name="Natvig D.O."/>
            <person name="Powell A.J."/>
            <person name="Tsang A."/>
            <person name="Grigoriev I.V."/>
        </authorList>
    </citation>
    <scope>NUCLEOTIDE SEQUENCE [LARGE SCALE GENOMIC DNA]</scope>
    <source>
        <strain evidence="3 4">CBS 494.80</strain>
    </source>
</reference>
<feature type="compositionally biased region" description="Polar residues" evidence="1">
    <location>
        <begin position="83"/>
        <end position="117"/>
    </location>
</feature>
<dbReference type="Pfam" id="PF20233">
    <property type="entry name" value="DUF6590"/>
    <property type="match status" value="1"/>
</dbReference>
<feature type="region of interest" description="Disordered" evidence="1">
    <location>
        <begin position="418"/>
        <end position="497"/>
    </location>
</feature>
<dbReference type="Proteomes" id="UP001595075">
    <property type="component" value="Unassembled WGS sequence"/>
</dbReference>
<sequence length="497" mass="55008">MSSQSQKHGPVWSKWDWSDDYKCYTRWRKNSMGEVLWEYDYQQLSDQGHNPGNALSLGTVPEGLESTSSQYTYDGGNGEGAMASNTQQFSSLTLNNFPSTTPGPSPSYQTSQQNYNGPGQYHRGNIRDNSGDNRTGRARKNKVGFSHQDGPTPAISLPEITVAHMNAMTKVIIKLDILDSGSLLMFSRSCGQNLKGQMELKSPSGEEERRLAPLKSSEDSLSRKTSMGIASACKSLRNRFESEVGLVTCPNTSARPILTYGGRATLKPGVHVEHHTVIYTDKIAGARLLPGEKLSKTPLQMEPNDNSQRLDKASRVNYAKLYTVEHNVKVFFIGSLTKESKAELGIAYNAHHRYDEETDVEDNLLPQGPSRTYTSSNDDQQYGGMATTADTSYDRPRILHAASDYTVPLGTGELSTYSMFPRGRSRGSDVDDAYTHKHQSVDSDSSSQTQYRNQEHEEQSDAERTPRGAVTPEDPSRFAENQNASSSLRDSKFGHSN</sequence>
<feature type="compositionally biased region" description="Polar residues" evidence="1">
    <location>
        <begin position="479"/>
        <end position="488"/>
    </location>
</feature>
<feature type="region of interest" description="Disordered" evidence="1">
    <location>
        <begin position="196"/>
        <end position="223"/>
    </location>
</feature>
<comment type="caution">
    <text evidence="3">The sequence shown here is derived from an EMBL/GenBank/DDBJ whole genome shotgun (WGS) entry which is preliminary data.</text>
</comment>
<protein>
    <recommendedName>
        <fullName evidence="2">DUF6590 domain-containing protein</fullName>
    </recommendedName>
</protein>
<evidence type="ECO:0000259" key="2">
    <source>
        <dbReference type="Pfam" id="PF20233"/>
    </source>
</evidence>
<dbReference type="InterPro" id="IPR046497">
    <property type="entry name" value="DUF6590"/>
</dbReference>
<feature type="compositionally biased region" description="Polar residues" evidence="1">
    <location>
        <begin position="369"/>
        <end position="380"/>
    </location>
</feature>
<dbReference type="PANTHER" id="PTHR35391:SF5">
    <property type="entry name" value="DUF6590 DOMAIN-CONTAINING PROTEIN"/>
    <property type="match status" value="1"/>
</dbReference>
<feature type="region of interest" description="Disordered" evidence="1">
    <location>
        <begin position="357"/>
        <end position="391"/>
    </location>
</feature>
<name>A0ABR4C3Y7_9HELO</name>
<evidence type="ECO:0000313" key="3">
    <source>
        <dbReference type="EMBL" id="KAL2064646.1"/>
    </source>
</evidence>
<evidence type="ECO:0000256" key="1">
    <source>
        <dbReference type="SAM" id="MobiDB-lite"/>
    </source>
</evidence>
<feature type="compositionally biased region" description="Basic and acidic residues" evidence="1">
    <location>
        <begin position="204"/>
        <end position="222"/>
    </location>
</feature>